<dbReference type="InterPro" id="IPR046521">
    <property type="entry name" value="DUF6698"/>
</dbReference>
<evidence type="ECO:0000256" key="1">
    <source>
        <dbReference type="SAM" id="MobiDB-lite"/>
    </source>
</evidence>
<protein>
    <submittedName>
        <fullName evidence="2">Uncharacterized protein</fullName>
    </submittedName>
</protein>
<name>A0A4S8L3L9_DENBC</name>
<proteinExistence type="predicted"/>
<keyword evidence="3" id="KW-1185">Reference proteome</keyword>
<organism evidence="2 3">
    <name type="scientific">Dendrothele bispora (strain CBS 962.96)</name>
    <dbReference type="NCBI Taxonomy" id="1314807"/>
    <lineage>
        <taxon>Eukaryota</taxon>
        <taxon>Fungi</taxon>
        <taxon>Dikarya</taxon>
        <taxon>Basidiomycota</taxon>
        <taxon>Agaricomycotina</taxon>
        <taxon>Agaricomycetes</taxon>
        <taxon>Agaricomycetidae</taxon>
        <taxon>Agaricales</taxon>
        <taxon>Agaricales incertae sedis</taxon>
        <taxon>Dendrothele</taxon>
    </lineage>
</organism>
<dbReference type="AlphaFoldDB" id="A0A4S8L3L9"/>
<dbReference type="EMBL" id="ML179686">
    <property type="protein sequence ID" value="THU83114.1"/>
    <property type="molecule type" value="Genomic_DNA"/>
</dbReference>
<evidence type="ECO:0000313" key="2">
    <source>
        <dbReference type="EMBL" id="THU83114.1"/>
    </source>
</evidence>
<gene>
    <name evidence="2" type="ORF">K435DRAFT_435065</name>
</gene>
<dbReference type="Pfam" id="PF20414">
    <property type="entry name" value="DUF6698"/>
    <property type="match status" value="1"/>
</dbReference>
<reference evidence="2 3" key="1">
    <citation type="journal article" date="2019" name="Nat. Ecol. Evol.">
        <title>Megaphylogeny resolves global patterns of mushroom evolution.</title>
        <authorList>
            <person name="Varga T."/>
            <person name="Krizsan K."/>
            <person name="Foldi C."/>
            <person name="Dima B."/>
            <person name="Sanchez-Garcia M."/>
            <person name="Sanchez-Ramirez S."/>
            <person name="Szollosi G.J."/>
            <person name="Szarkandi J.G."/>
            <person name="Papp V."/>
            <person name="Albert L."/>
            <person name="Andreopoulos W."/>
            <person name="Angelini C."/>
            <person name="Antonin V."/>
            <person name="Barry K.W."/>
            <person name="Bougher N.L."/>
            <person name="Buchanan P."/>
            <person name="Buyck B."/>
            <person name="Bense V."/>
            <person name="Catcheside P."/>
            <person name="Chovatia M."/>
            <person name="Cooper J."/>
            <person name="Damon W."/>
            <person name="Desjardin D."/>
            <person name="Finy P."/>
            <person name="Geml J."/>
            <person name="Haridas S."/>
            <person name="Hughes K."/>
            <person name="Justo A."/>
            <person name="Karasinski D."/>
            <person name="Kautmanova I."/>
            <person name="Kiss B."/>
            <person name="Kocsube S."/>
            <person name="Kotiranta H."/>
            <person name="LaButti K.M."/>
            <person name="Lechner B.E."/>
            <person name="Liimatainen K."/>
            <person name="Lipzen A."/>
            <person name="Lukacs Z."/>
            <person name="Mihaltcheva S."/>
            <person name="Morgado L.N."/>
            <person name="Niskanen T."/>
            <person name="Noordeloos M.E."/>
            <person name="Ohm R.A."/>
            <person name="Ortiz-Santana B."/>
            <person name="Ovrebo C."/>
            <person name="Racz N."/>
            <person name="Riley R."/>
            <person name="Savchenko A."/>
            <person name="Shiryaev A."/>
            <person name="Soop K."/>
            <person name="Spirin V."/>
            <person name="Szebenyi C."/>
            <person name="Tomsovsky M."/>
            <person name="Tulloss R.E."/>
            <person name="Uehling J."/>
            <person name="Grigoriev I.V."/>
            <person name="Vagvolgyi C."/>
            <person name="Papp T."/>
            <person name="Martin F.M."/>
            <person name="Miettinen O."/>
            <person name="Hibbett D.S."/>
            <person name="Nagy L.G."/>
        </authorList>
    </citation>
    <scope>NUCLEOTIDE SEQUENCE [LARGE SCALE GENOMIC DNA]</scope>
    <source>
        <strain evidence="2 3">CBS 962.96</strain>
    </source>
</reference>
<feature type="region of interest" description="Disordered" evidence="1">
    <location>
        <begin position="99"/>
        <end position="121"/>
    </location>
</feature>
<evidence type="ECO:0000313" key="3">
    <source>
        <dbReference type="Proteomes" id="UP000297245"/>
    </source>
</evidence>
<feature type="compositionally biased region" description="Basic residues" evidence="1">
    <location>
        <begin position="106"/>
        <end position="121"/>
    </location>
</feature>
<dbReference type="Proteomes" id="UP000297245">
    <property type="component" value="Unassembled WGS sequence"/>
</dbReference>
<accession>A0A4S8L3L9</accession>
<sequence length="154" mass="17125">MMHDDVSTAKEFIAKCLNARAGSRAPNPPLQVSNKIGRGFVNDATGRLLCPAGLDWDNQSVRSQIRDDELYDSYLVRFLYDDEKGANGIEKECSRDLYNNNEAKPPRKHVKKASTGKKSTRKNVAQIVGMTEVNTRPIAYCAVMVRFALSDATT</sequence>
<dbReference type="OrthoDB" id="2662502at2759"/>